<keyword evidence="1" id="KW-0255">Endonuclease</keyword>
<dbReference type="RefSeq" id="WP_275306508.1">
    <property type="nucleotide sequence ID" value="NZ_CP095749.1"/>
</dbReference>
<dbReference type="GO" id="GO:0004519">
    <property type="term" value="F:endonuclease activity"/>
    <property type="evidence" value="ECO:0007669"/>
    <property type="project" value="UniProtKB-KW"/>
</dbReference>
<dbReference type="Proteomes" id="UP001218629">
    <property type="component" value="Chromosome"/>
</dbReference>
<dbReference type="Gene3D" id="3.40.1800.10">
    <property type="entry name" value="His-Me finger endonucleases"/>
    <property type="match status" value="1"/>
</dbReference>
<keyword evidence="1" id="KW-0540">Nuclease</keyword>
<proteinExistence type="predicted"/>
<dbReference type="InterPro" id="IPR004211">
    <property type="entry name" value="Endonuclease_7"/>
</dbReference>
<reference evidence="1 2" key="1">
    <citation type="submission" date="2022-03" db="EMBL/GenBank/DDBJ databases">
        <title>Streptomyces yunnanensis P86,complete genome.</title>
        <authorList>
            <person name="Chen S."/>
            <person name="Zhang Q."/>
        </authorList>
    </citation>
    <scope>NUCLEOTIDE SEQUENCE [LARGE SCALE GENOMIC DNA]</scope>
    <source>
        <strain evidence="1 2">P86</strain>
    </source>
</reference>
<gene>
    <name evidence="1" type="ORF">MOV08_05140</name>
</gene>
<keyword evidence="1" id="KW-0378">Hydrolase</keyword>
<dbReference type="InterPro" id="IPR044925">
    <property type="entry name" value="His-Me_finger_sf"/>
</dbReference>
<dbReference type="InterPro" id="IPR038563">
    <property type="entry name" value="Endonuclease_7_sf"/>
</dbReference>
<dbReference type="EMBL" id="CP095749">
    <property type="protein sequence ID" value="WEB38747.1"/>
    <property type="molecule type" value="Genomic_DNA"/>
</dbReference>
<evidence type="ECO:0000313" key="2">
    <source>
        <dbReference type="Proteomes" id="UP001218629"/>
    </source>
</evidence>
<name>A0ABY8A4X1_9ACTN</name>
<organism evidence="1 2">
    <name type="scientific">Streptomyces yunnanensis</name>
    <dbReference type="NCBI Taxonomy" id="156453"/>
    <lineage>
        <taxon>Bacteria</taxon>
        <taxon>Bacillati</taxon>
        <taxon>Actinomycetota</taxon>
        <taxon>Actinomycetes</taxon>
        <taxon>Kitasatosporales</taxon>
        <taxon>Streptomycetaceae</taxon>
        <taxon>Streptomyces</taxon>
    </lineage>
</organism>
<keyword evidence="2" id="KW-1185">Reference proteome</keyword>
<protein>
    <submittedName>
        <fullName evidence="1">Endonuclease VII domain-containing protein</fullName>
    </submittedName>
</protein>
<dbReference type="SUPFAM" id="SSF54060">
    <property type="entry name" value="His-Me finger endonucleases"/>
    <property type="match status" value="1"/>
</dbReference>
<accession>A0ABY8A4X1</accession>
<sequence length="146" mass="16430">MEVQARGKPRKGYRFCGSCEKNRSERFFAPSGKTCSSCRKKARSKSTHESRVTETYGLLSGEYDKLLKEQGGSCSICKQTRSGRLDVDHCHKTGQVRGLLCARCNRQLLARGLRDSPEIALSAYRYLNDPPAPRIIGVRLHKDHSK</sequence>
<evidence type="ECO:0000313" key="1">
    <source>
        <dbReference type="EMBL" id="WEB38747.1"/>
    </source>
</evidence>
<dbReference type="Pfam" id="PF02945">
    <property type="entry name" value="Endonuclease_7"/>
    <property type="match status" value="1"/>
</dbReference>